<feature type="transmembrane region" description="Helical" evidence="1">
    <location>
        <begin position="102"/>
        <end position="126"/>
    </location>
</feature>
<keyword evidence="1" id="KW-0472">Membrane</keyword>
<gene>
    <name evidence="2" type="ORF">ACEWY4_024721</name>
</gene>
<keyword evidence="1" id="KW-1133">Transmembrane helix</keyword>
<keyword evidence="1" id="KW-0812">Transmembrane</keyword>
<feature type="transmembrane region" description="Helical" evidence="1">
    <location>
        <begin position="182"/>
        <end position="203"/>
    </location>
</feature>
<dbReference type="Proteomes" id="UP001591681">
    <property type="component" value="Unassembled WGS sequence"/>
</dbReference>
<accession>A0ABD1IVJ9</accession>
<evidence type="ECO:0000313" key="3">
    <source>
        <dbReference type="Proteomes" id="UP001591681"/>
    </source>
</evidence>
<feature type="transmembrane region" description="Helical" evidence="1">
    <location>
        <begin position="138"/>
        <end position="161"/>
    </location>
</feature>
<sequence length="252" mass="28016">MEDYDGRIRFYMFNLFGLIGGVAALVWAARTLHLYRRFRGKDSVFIITLLFIDALELLAVCALPFLYELSIMACFVLRLLSLCLHQLVALEGVASVTHPRFAAIFSSVPCSVPLTFITFILVGFVVVNSSFHLELQCLSFFIVTAVVPVLIQVVMCILICTKAKPHQASGRGISEKTVLVESLVSYLILHGPCLLVVTMYLLNPFGPPIFVWFLVGHIAALSTMCSSISSLWVMADCLLCVMVCRLPRMQFP</sequence>
<feature type="transmembrane region" description="Helical" evidence="1">
    <location>
        <begin position="44"/>
        <end position="65"/>
    </location>
</feature>
<dbReference type="EMBL" id="JBHFQA010000022">
    <property type="protein sequence ID" value="KAL2078977.1"/>
    <property type="molecule type" value="Genomic_DNA"/>
</dbReference>
<proteinExistence type="predicted"/>
<reference evidence="2 3" key="1">
    <citation type="submission" date="2024-09" db="EMBL/GenBank/DDBJ databases">
        <title>A chromosome-level genome assembly of Gray's grenadier anchovy, Coilia grayii.</title>
        <authorList>
            <person name="Fu Z."/>
        </authorList>
    </citation>
    <scope>NUCLEOTIDE SEQUENCE [LARGE SCALE GENOMIC DNA]</scope>
    <source>
        <strain evidence="2">G4</strain>
        <tissue evidence="2">Muscle</tissue>
    </source>
</reference>
<protein>
    <recommendedName>
        <fullName evidence="4">G-protein coupled receptors family 1 profile domain-containing protein</fullName>
    </recommendedName>
</protein>
<evidence type="ECO:0000313" key="2">
    <source>
        <dbReference type="EMBL" id="KAL2078977.1"/>
    </source>
</evidence>
<dbReference type="AlphaFoldDB" id="A0ABD1IVJ9"/>
<feature type="transmembrane region" description="Helical" evidence="1">
    <location>
        <begin position="209"/>
        <end position="242"/>
    </location>
</feature>
<evidence type="ECO:0000256" key="1">
    <source>
        <dbReference type="SAM" id="Phobius"/>
    </source>
</evidence>
<keyword evidence="3" id="KW-1185">Reference proteome</keyword>
<organism evidence="2 3">
    <name type="scientific">Coilia grayii</name>
    <name type="common">Gray's grenadier anchovy</name>
    <dbReference type="NCBI Taxonomy" id="363190"/>
    <lineage>
        <taxon>Eukaryota</taxon>
        <taxon>Metazoa</taxon>
        <taxon>Chordata</taxon>
        <taxon>Craniata</taxon>
        <taxon>Vertebrata</taxon>
        <taxon>Euteleostomi</taxon>
        <taxon>Actinopterygii</taxon>
        <taxon>Neopterygii</taxon>
        <taxon>Teleostei</taxon>
        <taxon>Clupei</taxon>
        <taxon>Clupeiformes</taxon>
        <taxon>Clupeoidei</taxon>
        <taxon>Engraulidae</taxon>
        <taxon>Coilinae</taxon>
        <taxon>Coilia</taxon>
    </lineage>
</organism>
<evidence type="ECO:0008006" key="4">
    <source>
        <dbReference type="Google" id="ProtNLM"/>
    </source>
</evidence>
<feature type="transmembrane region" description="Helical" evidence="1">
    <location>
        <begin position="12"/>
        <end position="32"/>
    </location>
</feature>
<name>A0ABD1IVJ9_9TELE</name>
<comment type="caution">
    <text evidence="2">The sequence shown here is derived from an EMBL/GenBank/DDBJ whole genome shotgun (WGS) entry which is preliminary data.</text>
</comment>